<feature type="transmembrane region" description="Helical" evidence="1">
    <location>
        <begin position="89"/>
        <end position="107"/>
    </location>
</feature>
<evidence type="ECO:0000259" key="2">
    <source>
        <dbReference type="Pfam" id="PF04892"/>
    </source>
</evidence>
<organism evidence="3 4">
    <name type="scientific">Rummeliibacillus stabekisii</name>
    <dbReference type="NCBI Taxonomy" id="241244"/>
    <lineage>
        <taxon>Bacteria</taxon>
        <taxon>Bacillati</taxon>
        <taxon>Bacillota</taxon>
        <taxon>Bacilli</taxon>
        <taxon>Bacillales</taxon>
        <taxon>Caryophanaceae</taxon>
        <taxon>Rummeliibacillus</taxon>
    </lineage>
</organism>
<keyword evidence="1" id="KW-0472">Membrane</keyword>
<reference evidence="4" key="2">
    <citation type="submission" date="2016-03" db="EMBL/GenBank/DDBJ databases">
        <authorList>
            <person name="Ploux O."/>
        </authorList>
    </citation>
    <scope>NUCLEOTIDE SEQUENCE [LARGE SCALE GENOMIC DNA]</scope>
    <source>
        <strain evidence="4">PP9</strain>
    </source>
</reference>
<feature type="domain" description="VanZ-like" evidence="2">
    <location>
        <begin position="41"/>
        <end position="165"/>
    </location>
</feature>
<keyword evidence="1" id="KW-1133">Transmembrane helix</keyword>
<dbReference type="KEGG" id="rst:ATY39_03660"/>
<gene>
    <name evidence="3" type="ORF">ATY39_03660</name>
</gene>
<accession>A0A143HAR6</accession>
<dbReference type="AlphaFoldDB" id="A0A143HAR6"/>
<dbReference type="PANTHER" id="PTHR36834:SF1">
    <property type="entry name" value="INTEGRAL MEMBRANE PROTEIN"/>
    <property type="match status" value="1"/>
</dbReference>
<dbReference type="Proteomes" id="UP000076021">
    <property type="component" value="Chromosome"/>
</dbReference>
<dbReference type="Pfam" id="PF04892">
    <property type="entry name" value="VanZ"/>
    <property type="match status" value="1"/>
</dbReference>
<dbReference type="EMBL" id="CP014806">
    <property type="protein sequence ID" value="AMW98616.1"/>
    <property type="molecule type" value="Genomic_DNA"/>
</dbReference>
<dbReference type="RefSeq" id="WP_066785989.1">
    <property type="nucleotide sequence ID" value="NZ_CP014806.1"/>
</dbReference>
<evidence type="ECO:0000313" key="4">
    <source>
        <dbReference type="Proteomes" id="UP000076021"/>
    </source>
</evidence>
<protein>
    <submittedName>
        <fullName evidence="3">Teicoplanin resistance protein VanZ</fullName>
    </submittedName>
</protein>
<name>A0A143HAR6_9BACL</name>
<keyword evidence="1" id="KW-0812">Transmembrane</keyword>
<feature type="transmembrane region" description="Helical" evidence="1">
    <location>
        <begin position="31"/>
        <end position="52"/>
    </location>
</feature>
<feature type="transmembrane region" description="Helical" evidence="1">
    <location>
        <begin position="114"/>
        <end position="136"/>
    </location>
</feature>
<feature type="transmembrane region" description="Helical" evidence="1">
    <location>
        <begin position="6"/>
        <end position="24"/>
    </location>
</feature>
<dbReference type="PANTHER" id="PTHR36834">
    <property type="entry name" value="MEMBRANE PROTEIN-RELATED"/>
    <property type="match status" value="1"/>
</dbReference>
<keyword evidence="4" id="KW-1185">Reference proteome</keyword>
<evidence type="ECO:0000313" key="3">
    <source>
        <dbReference type="EMBL" id="AMW98616.1"/>
    </source>
</evidence>
<dbReference type="InterPro" id="IPR006976">
    <property type="entry name" value="VanZ-like"/>
</dbReference>
<feature type="transmembrane region" description="Helical" evidence="1">
    <location>
        <begin position="148"/>
        <end position="166"/>
    </location>
</feature>
<sequence>MLIDFDESIMLIAAFFWIIIILFLKIKYKKSYVYLFFFTIFFIYLCNVLKYTQFPIILDGEMKKDIGQNVWGNANFIPFNPDYFAIKTSLLNILLTIPFGFGLPFISKVSFKKIAVLGLLLGVFIEILQLIIALMVGFTTRYVDVNDIIFNFSGVLLGYGVFKLFLKSFKFLIKKNNIELNSFLKFILNSHS</sequence>
<proteinExistence type="predicted"/>
<reference evidence="3 4" key="1">
    <citation type="journal article" date="2016" name="Genome Announc.">
        <title>Whole-Genome Sequence of Rummeliibacillus stabekisii Strain PP9 Isolated from Antarctic Soil.</title>
        <authorList>
            <person name="da Mota F.F."/>
            <person name="Vollu R.E."/>
            <person name="Jurelevicius D."/>
            <person name="Seldin L."/>
        </authorList>
    </citation>
    <scope>NUCLEOTIDE SEQUENCE [LARGE SCALE GENOMIC DNA]</scope>
    <source>
        <strain evidence="3 4">PP9</strain>
    </source>
</reference>
<evidence type="ECO:0000256" key="1">
    <source>
        <dbReference type="SAM" id="Phobius"/>
    </source>
</evidence>
<dbReference type="InterPro" id="IPR053150">
    <property type="entry name" value="Teicoplanin_resist-assoc"/>
</dbReference>
<dbReference type="OrthoDB" id="9805025at2"/>